<dbReference type="InterPro" id="IPR014710">
    <property type="entry name" value="RmlC-like_jellyroll"/>
</dbReference>
<sequence>MEDIVAEKLELLKQKNEEAYDEFTSAFETGASKKGEVLIPMNQVCKRLYILESGCAKQFRYKEDGTEHITWFNFEGDVMTAYASFVTAEPSYEGVQILEDCEYIHISRDTCYALAEKYHAVDTFFRELLELYYIAADERLFFLQAYSAKQKYEYMLKNMPHFLQRIPQKELSSFLGITRETLSRIRRYS</sequence>
<dbReference type="Proteomes" id="UP000315540">
    <property type="component" value="Unassembled WGS sequence"/>
</dbReference>
<dbReference type="RefSeq" id="WP_140590689.1">
    <property type="nucleotide sequence ID" value="NZ_VFWZ01000002.1"/>
</dbReference>
<gene>
    <name evidence="2" type="ORF">FHK87_04840</name>
</gene>
<dbReference type="Gene3D" id="2.60.120.10">
    <property type="entry name" value="Jelly Rolls"/>
    <property type="match status" value="1"/>
</dbReference>
<dbReference type="PROSITE" id="PS50042">
    <property type="entry name" value="CNMP_BINDING_3"/>
    <property type="match status" value="1"/>
</dbReference>
<protein>
    <submittedName>
        <fullName evidence="2">Crp/Fnr family transcriptional regulator</fullName>
    </submittedName>
</protein>
<dbReference type="EMBL" id="VFWZ01000002">
    <property type="protein sequence ID" value="TPN86933.1"/>
    <property type="molecule type" value="Genomic_DNA"/>
</dbReference>
<proteinExistence type="predicted"/>
<accession>A0A504JGY7</accession>
<name>A0A504JGY7_9FLAO</name>
<dbReference type="InterPro" id="IPR000595">
    <property type="entry name" value="cNMP-bd_dom"/>
</dbReference>
<evidence type="ECO:0000259" key="1">
    <source>
        <dbReference type="PROSITE" id="PS50042"/>
    </source>
</evidence>
<dbReference type="Pfam" id="PF00027">
    <property type="entry name" value="cNMP_binding"/>
    <property type="match status" value="1"/>
</dbReference>
<keyword evidence="3" id="KW-1185">Reference proteome</keyword>
<comment type="caution">
    <text evidence="2">The sequence shown here is derived from an EMBL/GenBank/DDBJ whole genome shotgun (WGS) entry which is preliminary data.</text>
</comment>
<evidence type="ECO:0000313" key="2">
    <source>
        <dbReference type="EMBL" id="TPN86933.1"/>
    </source>
</evidence>
<organism evidence="2 3">
    <name type="scientific">Aquimarina algicola</name>
    <dbReference type="NCBI Taxonomy" id="2589995"/>
    <lineage>
        <taxon>Bacteria</taxon>
        <taxon>Pseudomonadati</taxon>
        <taxon>Bacteroidota</taxon>
        <taxon>Flavobacteriia</taxon>
        <taxon>Flavobacteriales</taxon>
        <taxon>Flavobacteriaceae</taxon>
        <taxon>Aquimarina</taxon>
    </lineage>
</organism>
<dbReference type="SUPFAM" id="SSF51206">
    <property type="entry name" value="cAMP-binding domain-like"/>
    <property type="match status" value="1"/>
</dbReference>
<dbReference type="CDD" id="cd00038">
    <property type="entry name" value="CAP_ED"/>
    <property type="match status" value="1"/>
</dbReference>
<evidence type="ECO:0000313" key="3">
    <source>
        <dbReference type="Proteomes" id="UP000315540"/>
    </source>
</evidence>
<dbReference type="OrthoDB" id="758145at2"/>
<dbReference type="AlphaFoldDB" id="A0A504JGY7"/>
<reference evidence="2 3" key="1">
    <citation type="submission" date="2019-06" db="EMBL/GenBank/DDBJ databases">
        <authorList>
            <person name="Meng X."/>
        </authorList>
    </citation>
    <scope>NUCLEOTIDE SEQUENCE [LARGE SCALE GENOMIC DNA]</scope>
    <source>
        <strain evidence="2 3">M625</strain>
    </source>
</reference>
<feature type="domain" description="Cyclic nucleotide-binding" evidence="1">
    <location>
        <begin position="11"/>
        <end position="110"/>
    </location>
</feature>
<dbReference type="InterPro" id="IPR018490">
    <property type="entry name" value="cNMP-bd_dom_sf"/>
</dbReference>